<dbReference type="EMBL" id="JACHKZ010000013">
    <property type="protein sequence ID" value="MBB6578272.1"/>
    <property type="molecule type" value="Genomic_DNA"/>
</dbReference>
<dbReference type="RefSeq" id="WP_184708640.1">
    <property type="nucleotide sequence ID" value="NZ_JACHKZ010000013.1"/>
</dbReference>
<evidence type="ECO:0000313" key="1">
    <source>
        <dbReference type="EMBL" id="MBB6578272.1"/>
    </source>
</evidence>
<dbReference type="InterPro" id="IPR014710">
    <property type="entry name" value="RmlC-like_jellyroll"/>
</dbReference>
<accession>A0ABR6RGI9</accession>
<dbReference type="InterPro" id="IPR011051">
    <property type="entry name" value="RmlC_Cupin_sf"/>
</dbReference>
<organism evidence="1 2">
    <name type="scientific">Comamonas odontotermitis</name>
    <dbReference type="NCBI Taxonomy" id="379895"/>
    <lineage>
        <taxon>Bacteria</taxon>
        <taxon>Pseudomonadati</taxon>
        <taxon>Pseudomonadota</taxon>
        <taxon>Betaproteobacteria</taxon>
        <taxon>Burkholderiales</taxon>
        <taxon>Comamonadaceae</taxon>
        <taxon>Comamonas</taxon>
    </lineage>
</organism>
<sequence length="104" mass="11456">MQRTIRSKEFIAERAWGALDIANIGGASVRLHWTDQPYIWHINDGEEVFAVMDGTVVMHYREAGVEKHATLHSGDIFHAGIGCEHVAHPQGAARILVIEKAGSV</sequence>
<name>A0ABR6RGI9_9BURK</name>
<dbReference type="Gene3D" id="2.60.120.10">
    <property type="entry name" value="Jelly Rolls"/>
    <property type="match status" value="1"/>
</dbReference>
<protein>
    <submittedName>
        <fullName evidence="1">Mannose-6-phosphate isomerase-like protein (Cupin superfamily)</fullName>
    </submittedName>
</protein>
<reference evidence="1 2" key="1">
    <citation type="submission" date="2020-08" db="EMBL/GenBank/DDBJ databases">
        <title>Functional genomics of gut bacteria from endangered species of beetles.</title>
        <authorList>
            <person name="Carlos-Shanley C."/>
        </authorList>
    </citation>
    <scope>NUCLEOTIDE SEQUENCE [LARGE SCALE GENOMIC DNA]</scope>
    <source>
        <strain evidence="1 2">S00124</strain>
    </source>
</reference>
<proteinExistence type="predicted"/>
<keyword evidence="2" id="KW-1185">Reference proteome</keyword>
<comment type="caution">
    <text evidence="1">The sequence shown here is derived from an EMBL/GenBank/DDBJ whole genome shotgun (WGS) entry which is preliminary data.</text>
</comment>
<dbReference type="Proteomes" id="UP000562492">
    <property type="component" value="Unassembled WGS sequence"/>
</dbReference>
<gene>
    <name evidence="1" type="ORF">HNP33_002353</name>
</gene>
<evidence type="ECO:0000313" key="2">
    <source>
        <dbReference type="Proteomes" id="UP000562492"/>
    </source>
</evidence>
<dbReference type="SUPFAM" id="SSF51182">
    <property type="entry name" value="RmlC-like cupins"/>
    <property type="match status" value="1"/>
</dbReference>